<dbReference type="PRINTS" id="PR00727">
    <property type="entry name" value="LEADERPTASE"/>
</dbReference>
<dbReference type="PANTHER" id="PTHR43390">
    <property type="entry name" value="SIGNAL PEPTIDASE I"/>
    <property type="match status" value="1"/>
</dbReference>
<dbReference type="SUPFAM" id="SSF51306">
    <property type="entry name" value="LexA/Signal peptidase"/>
    <property type="match status" value="1"/>
</dbReference>
<dbReference type="PANTHER" id="PTHR43390:SF1">
    <property type="entry name" value="CHLOROPLAST PROCESSING PEPTIDASE"/>
    <property type="match status" value="1"/>
</dbReference>
<evidence type="ECO:0000256" key="2">
    <source>
        <dbReference type="ARBA" id="ARBA00004401"/>
    </source>
</evidence>
<evidence type="ECO:0000256" key="5">
    <source>
        <dbReference type="ARBA" id="ARBA00022801"/>
    </source>
</evidence>
<evidence type="ECO:0000256" key="1">
    <source>
        <dbReference type="ARBA" id="ARBA00000677"/>
    </source>
</evidence>
<dbReference type="InterPro" id="IPR000223">
    <property type="entry name" value="Pept_S26A_signal_pept_1"/>
</dbReference>
<evidence type="ECO:0000256" key="3">
    <source>
        <dbReference type="ARBA" id="ARBA00009370"/>
    </source>
</evidence>
<dbReference type="InterPro" id="IPR019533">
    <property type="entry name" value="Peptidase_S26"/>
</dbReference>
<comment type="caution">
    <text evidence="10">The sequence shown here is derived from an EMBL/GenBank/DDBJ whole genome shotgun (WGS) entry which is preliminary data.</text>
</comment>
<dbReference type="GO" id="GO:0004252">
    <property type="term" value="F:serine-type endopeptidase activity"/>
    <property type="evidence" value="ECO:0007669"/>
    <property type="project" value="InterPro"/>
</dbReference>
<dbReference type="NCBIfam" id="TIGR02227">
    <property type="entry name" value="sigpep_I_bact"/>
    <property type="match status" value="1"/>
</dbReference>
<gene>
    <name evidence="10" type="primary">lepB</name>
    <name evidence="10" type="ORF">F8O02_04680</name>
</gene>
<keyword evidence="7" id="KW-0812">Transmembrane</keyword>
<dbReference type="GO" id="GO:0009003">
    <property type="term" value="F:signal peptidase activity"/>
    <property type="evidence" value="ECO:0007669"/>
    <property type="project" value="UniProtKB-EC"/>
</dbReference>
<evidence type="ECO:0000256" key="4">
    <source>
        <dbReference type="ARBA" id="ARBA00013208"/>
    </source>
</evidence>
<feature type="active site" evidence="6">
    <location>
        <position position="150"/>
    </location>
</feature>
<feature type="domain" description="Peptidase S26" evidence="9">
    <location>
        <begin position="46"/>
        <end position="241"/>
    </location>
</feature>
<comment type="subcellular location">
    <subcellularLocation>
        <location evidence="2">Cell membrane</location>
        <topology evidence="2">Single-pass type II membrane protein</topology>
    </subcellularLocation>
    <subcellularLocation>
        <location evidence="7">Membrane</location>
        <topology evidence="7">Single-pass type II membrane protein</topology>
    </subcellularLocation>
</comment>
<keyword evidence="5 7" id="KW-0378">Hydrolase</keyword>
<feature type="region of interest" description="Disordered" evidence="8">
    <location>
        <begin position="206"/>
        <end position="226"/>
    </location>
</feature>
<accession>A0A7C8FY52</accession>
<dbReference type="EC" id="3.4.21.89" evidence="4 7"/>
<evidence type="ECO:0000313" key="10">
    <source>
        <dbReference type="EMBL" id="KAB1632517.1"/>
    </source>
</evidence>
<feature type="transmembrane region" description="Helical" evidence="7">
    <location>
        <begin position="48"/>
        <end position="66"/>
    </location>
</feature>
<dbReference type="AlphaFoldDB" id="A0A7C8FY52"/>
<evidence type="ECO:0000313" key="11">
    <source>
        <dbReference type="Proteomes" id="UP000481339"/>
    </source>
</evidence>
<protein>
    <recommendedName>
        <fullName evidence="4 7">Signal peptidase I</fullName>
        <ecNumber evidence="4 7">3.4.21.89</ecNumber>
    </recommendedName>
</protein>
<sequence length="269" mass="28426">MGEADVAGQPSSDGDHGEAAGGGAGVRGAADAPRREPRGAFLRTLRDLAIIVVIALALSTLLRTFVVRTFSIPSGSMEQTLQVGDRVLVNRMQPNPFGLSRGDVVVFRDPGGWLSTPPGASQGWSLGRGVQDALTFVGLGDSDSQQYLIKRVIGVEGDHVVCSRVGGTITVNDVELDESAYVNPGNASCARTFDVTVPADSIWVMGDNRGNSRDSSAHTSDPGHGTVPVDDVVGRAFVVSWPASRWQGLDAHPEVFADVPDRSDLYEDE</sequence>
<keyword evidence="11" id="KW-1185">Reference proteome</keyword>
<dbReference type="GO" id="GO:0006465">
    <property type="term" value="P:signal peptide processing"/>
    <property type="evidence" value="ECO:0007669"/>
    <property type="project" value="InterPro"/>
</dbReference>
<dbReference type="Pfam" id="PF10502">
    <property type="entry name" value="Peptidase_S26"/>
    <property type="match status" value="1"/>
</dbReference>
<keyword evidence="7" id="KW-0472">Membrane</keyword>
<dbReference type="InterPro" id="IPR036286">
    <property type="entry name" value="LexA/Signal_pep-like_sf"/>
</dbReference>
<comment type="similarity">
    <text evidence="3 7">Belongs to the peptidase S26 family.</text>
</comment>
<dbReference type="CDD" id="cd06530">
    <property type="entry name" value="S26_SPase_I"/>
    <property type="match status" value="1"/>
</dbReference>
<dbReference type="GO" id="GO:0005886">
    <property type="term" value="C:plasma membrane"/>
    <property type="evidence" value="ECO:0007669"/>
    <property type="project" value="UniProtKB-SubCell"/>
</dbReference>
<evidence type="ECO:0000256" key="8">
    <source>
        <dbReference type="SAM" id="MobiDB-lite"/>
    </source>
</evidence>
<reference evidence="10 11" key="1">
    <citation type="submission" date="2019-09" db="EMBL/GenBank/DDBJ databases">
        <title>Phylogeny of genus Pseudoclavibacter and closely related genus.</title>
        <authorList>
            <person name="Li Y."/>
        </authorList>
    </citation>
    <scope>NUCLEOTIDE SEQUENCE [LARGE SCALE GENOMIC DNA]</scope>
    <source>
        <strain evidence="10 11">JCM 16921</strain>
    </source>
</reference>
<proteinExistence type="inferred from homology"/>
<evidence type="ECO:0000256" key="6">
    <source>
        <dbReference type="PIRSR" id="PIRSR600223-1"/>
    </source>
</evidence>
<keyword evidence="7" id="KW-0645">Protease</keyword>
<keyword evidence="7" id="KW-1133">Transmembrane helix</keyword>
<dbReference type="EMBL" id="WBKA01000003">
    <property type="protein sequence ID" value="KAB1632517.1"/>
    <property type="molecule type" value="Genomic_DNA"/>
</dbReference>
<evidence type="ECO:0000256" key="7">
    <source>
        <dbReference type="RuleBase" id="RU362042"/>
    </source>
</evidence>
<feature type="active site" evidence="6">
    <location>
        <position position="76"/>
    </location>
</feature>
<dbReference type="OrthoDB" id="9815782at2"/>
<dbReference type="Gene3D" id="2.10.109.10">
    <property type="entry name" value="Umud Fragment, subunit A"/>
    <property type="match status" value="1"/>
</dbReference>
<organism evidence="10 11">
    <name type="scientific">Pseudoclavibacter caeni</name>
    <dbReference type="NCBI Taxonomy" id="908846"/>
    <lineage>
        <taxon>Bacteria</taxon>
        <taxon>Bacillati</taxon>
        <taxon>Actinomycetota</taxon>
        <taxon>Actinomycetes</taxon>
        <taxon>Micrococcales</taxon>
        <taxon>Microbacteriaceae</taxon>
        <taxon>Pseudoclavibacter</taxon>
    </lineage>
</organism>
<dbReference type="InterPro" id="IPR019758">
    <property type="entry name" value="Pept_S26A_signal_pept_1_CS"/>
</dbReference>
<dbReference type="Proteomes" id="UP000481339">
    <property type="component" value="Unassembled WGS sequence"/>
</dbReference>
<feature type="region of interest" description="Disordered" evidence="8">
    <location>
        <begin position="1"/>
        <end position="33"/>
    </location>
</feature>
<comment type="catalytic activity">
    <reaction evidence="1 7">
        <text>Cleavage of hydrophobic, N-terminal signal or leader sequences from secreted and periplasmic proteins.</text>
        <dbReference type="EC" id="3.4.21.89"/>
    </reaction>
</comment>
<evidence type="ECO:0000259" key="9">
    <source>
        <dbReference type="Pfam" id="PF10502"/>
    </source>
</evidence>
<dbReference type="PROSITE" id="PS00761">
    <property type="entry name" value="SPASE_I_3"/>
    <property type="match status" value="1"/>
</dbReference>
<name>A0A7C8FY52_9MICO</name>